<keyword evidence="3 9" id="KW-0436">Ligase</keyword>
<dbReference type="Proteomes" id="UP000239494">
    <property type="component" value="Unassembled WGS sequence"/>
</dbReference>
<keyword evidence="7 9" id="KW-0030">Aminoacyl-tRNA synthetase</keyword>
<dbReference type="NCBIfam" id="TIGR00396">
    <property type="entry name" value="leuS_bact"/>
    <property type="match status" value="1"/>
</dbReference>
<evidence type="ECO:0000259" key="12">
    <source>
        <dbReference type="Pfam" id="PF08264"/>
    </source>
</evidence>
<dbReference type="EMBL" id="PVTF01000001">
    <property type="protein sequence ID" value="PRY45863.1"/>
    <property type="molecule type" value="Genomic_DNA"/>
</dbReference>
<comment type="caution">
    <text evidence="9">Lacks conserved residue(s) required for the propagation of feature annotation.</text>
</comment>
<feature type="region of interest" description="Disordered" evidence="11">
    <location>
        <begin position="522"/>
        <end position="545"/>
    </location>
</feature>
<dbReference type="GO" id="GO:0005829">
    <property type="term" value="C:cytosol"/>
    <property type="evidence" value="ECO:0007669"/>
    <property type="project" value="TreeGrafter"/>
</dbReference>
<evidence type="ECO:0000313" key="16">
    <source>
        <dbReference type="Proteomes" id="UP000239494"/>
    </source>
</evidence>
<dbReference type="OrthoDB" id="9810365at2"/>
<reference evidence="15 16" key="1">
    <citation type="submission" date="2018-03" db="EMBL/GenBank/DDBJ databases">
        <title>Genomic Encyclopedia of Archaeal and Bacterial Type Strains, Phase II (KMG-II): from individual species to whole genera.</title>
        <authorList>
            <person name="Goeker M."/>
        </authorList>
    </citation>
    <scope>NUCLEOTIDE SEQUENCE [LARGE SCALE GENOMIC DNA]</scope>
    <source>
        <strain evidence="15 16">DSM 44720</strain>
    </source>
</reference>
<keyword evidence="6 9" id="KW-0648">Protein biosynthesis</keyword>
<dbReference type="EC" id="6.1.1.4" evidence="9"/>
<keyword evidence="16" id="KW-1185">Reference proteome</keyword>
<evidence type="ECO:0000259" key="14">
    <source>
        <dbReference type="Pfam" id="PF13603"/>
    </source>
</evidence>
<dbReference type="GO" id="GO:0006429">
    <property type="term" value="P:leucyl-tRNA aminoacylation"/>
    <property type="evidence" value="ECO:0007669"/>
    <property type="project" value="UniProtKB-UniRule"/>
</dbReference>
<dbReference type="InterPro" id="IPR001412">
    <property type="entry name" value="aa-tRNA-synth_I_CS"/>
</dbReference>
<feature type="domain" description="Methionyl/Valyl/Leucyl/Isoleucyl-tRNA synthetase anticodon-binding" evidence="12">
    <location>
        <begin position="777"/>
        <end position="890"/>
    </location>
</feature>
<dbReference type="GO" id="GO:0002161">
    <property type="term" value="F:aminoacyl-tRNA deacylase activity"/>
    <property type="evidence" value="ECO:0007669"/>
    <property type="project" value="InterPro"/>
</dbReference>
<dbReference type="InterPro" id="IPR013155">
    <property type="entry name" value="M/V/L/I-tRNA-synth_anticd-bd"/>
</dbReference>
<protein>
    <recommendedName>
        <fullName evidence="9">Leucine--tRNA ligase</fullName>
        <ecNumber evidence="9">6.1.1.4</ecNumber>
    </recommendedName>
    <alternativeName>
        <fullName evidence="9">Leucyl-tRNA synthetase</fullName>
        <shortName evidence="9">LeuRS</shortName>
    </alternativeName>
</protein>
<dbReference type="FunFam" id="3.40.50.620:FF:000056">
    <property type="entry name" value="Leucine--tRNA ligase"/>
    <property type="match status" value="1"/>
</dbReference>
<evidence type="ECO:0000256" key="7">
    <source>
        <dbReference type="ARBA" id="ARBA00023146"/>
    </source>
</evidence>
<dbReference type="InterPro" id="IPR009080">
    <property type="entry name" value="tRNAsynth_Ia_anticodon-bd"/>
</dbReference>
<comment type="similarity">
    <text evidence="1 9 10">Belongs to the class-I aminoacyl-tRNA synthetase family.</text>
</comment>
<comment type="caution">
    <text evidence="15">The sequence shown here is derived from an EMBL/GenBank/DDBJ whole genome shotgun (WGS) entry which is preliminary data.</text>
</comment>
<dbReference type="PROSITE" id="PS00178">
    <property type="entry name" value="AA_TRNA_LIGASE_I"/>
    <property type="match status" value="1"/>
</dbReference>
<dbReference type="SUPFAM" id="SSF47323">
    <property type="entry name" value="Anticodon-binding domain of a subclass of class I aminoacyl-tRNA synthetases"/>
    <property type="match status" value="1"/>
</dbReference>
<evidence type="ECO:0000259" key="13">
    <source>
        <dbReference type="Pfam" id="PF09334"/>
    </source>
</evidence>
<dbReference type="Pfam" id="PF13603">
    <property type="entry name" value="tRNA-synt_1_2"/>
    <property type="match status" value="1"/>
</dbReference>
<dbReference type="PANTHER" id="PTHR43740:SF2">
    <property type="entry name" value="LEUCINE--TRNA LIGASE, MITOCHONDRIAL"/>
    <property type="match status" value="1"/>
</dbReference>
<dbReference type="GO" id="GO:0004823">
    <property type="term" value="F:leucine-tRNA ligase activity"/>
    <property type="evidence" value="ECO:0007669"/>
    <property type="project" value="UniProtKB-UniRule"/>
</dbReference>
<evidence type="ECO:0000256" key="6">
    <source>
        <dbReference type="ARBA" id="ARBA00022917"/>
    </source>
</evidence>
<evidence type="ECO:0000256" key="11">
    <source>
        <dbReference type="SAM" id="MobiDB-lite"/>
    </source>
</evidence>
<proteinExistence type="inferred from homology"/>
<dbReference type="InterPro" id="IPR015413">
    <property type="entry name" value="Methionyl/Leucyl_tRNA_Synth"/>
</dbReference>
<evidence type="ECO:0000313" key="15">
    <source>
        <dbReference type="EMBL" id="PRY45863.1"/>
    </source>
</evidence>
<evidence type="ECO:0000256" key="2">
    <source>
        <dbReference type="ARBA" id="ARBA00022490"/>
    </source>
</evidence>
<dbReference type="CDD" id="cd00812">
    <property type="entry name" value="LeuRS_core"/>
    <property type="match status" value="1"/>
</dbReference>
<feature type="domain" description="Leucyl-tRNA synthetase editing" evidence="14">
    <location>
        <begin position="290"/>
        <end position="468"/>
    </location>
</feature>
<comment type="subcellular location">
    <subcellularLocation>
        <location evidence="9">Cytoplasm</location>
    </subcellularLocation>
</comment>
<dbReference type="FunFam" id="3.40.50.620:FF:000060">
    <property type="entry name" value="Leucine--tRNA ligase"/>
    <property type="match status" value="1"/>
</dbReference>
<dbReference type="AlphaFoldDB" id="A0A2T0TJM3"/>
<dbReference type="Pfam" id="PF08264">
    <property type="entry name" value="Anticodon_1"/>
    <property type="match status" value="1"/>
</dbReference>
<dbReference type="RefSeq" id="WP_106184978.1">
    <property type="nucleotide sequence ID" value="NZ_PVTF01000001.1"/>
</dbReference>
<evidence type="ECO:0000256" key="8">
    <source>
        <dbReference type="ARBA" id="ARBA00047469"/>
    </source>
</evidence>
<accession>A0A2T0TJM3</accession>
<feature type="domain" description="Methionyl/Leucyl tRNA synthetase" evidence="13">
    <location>
        <begin position="60"/>
        <end position="165"/>
    </location>
</feature>
<evidence type="ECO:0000256" key="3">
    <source>
        <dbReference type="ARBA" id="ARBA00022598"/>
    </source>
</evidence>
<dbReference type="FunFam" id="3.40.50.620:FF:000087">
    <property type="entry name" value="Leucine--tRNA ligase"/>
    <property type="match status" value="1"/>
</dbReference>
<sequence length="929" mass="104431">MSTEAAAETPAFRYTAELAGRIEKRWQQYWEDNGTFHAPNPVGPLSTGEPVPADKLFVQDMFPYPSGAGLHVGHPLGFIGTDVFARYHRMNGRNVLHTMGFDAFGLPAEQYAVQTGQHPRKTTEDNMATYLRQIRRLGLGHDERRRISTIDVEYYKWTQWIFLQIFNSWYDADAGKARPIAELEAQFADGSRPTPDGRPWAGLTSAEQRKVLNEYRLAYLSEAPVNWCPGLGTVLANEEVTADGRSERGNFPVFRRNLRQWMMRITAYSDRLIDDLDRLDWPEKVKAMQRNWIGRSNGARVRFPVGDQEIEVFTTRPDTLFGATYVVLAPEHALVDVIATAEQAADIAAYRRAASLKSELDRQENKEKTGVFTGAHATNPATGERIPVYIADYVLMGYGTGAIMAVPGQDQRDWDFATAYDLPVIRTVQPSEGFDGEAFTGDGPAINSGFLDGMGVTEAKSTMIAWLEEKGFGQGTVQYKLRDWLFSRQRYWGEPFPIVYDEDGTPIPLPEEMLPVELPEVDDYSPRTFEPEDANSEPSPPLSRATDWTEVELDLGEGRKKYRRDFNTMPNWAGSCWYQLRYVDPTESDRFVNAENEQYWLGPRTAEHGAGDPGGVDLYIGGVEHAVLHLLYSRFWQKVLFDLGQVSGDEPYRKLFNQGYIQAYAFQDARETYVPADEVVEENGKFFFNGEEVKREYGKMGKSLKNVVTPDEMCENYGADTFRMYEMSMGPMDVSRPWATKDVVGAQRFLQRLWRNLVDENTGELRVVEDAAPEESLRLLHKTIAGVHDDFVNLRYNTAGAKLIELNNHVTKAYSATGTPRVLAEAMVLMLAPLGPHVAEELWAKLGHDRSLAHGPFPKADEKYLVEDSVEYPIQVNGKVRARITVPAAAGQDEVKAAALAEEKIAELVAGGTPRKVIVVPGRLVNIVL</sequence>
<keyword evidence="4 9" id="KW-0547">Nucleotide-binding</keyword>
<dbReference type="Pfam" id="PF09334">
    <property type="entry name" value="tRNA-synt_1g"/>
    <property type="match status" value="1"/>
</dbReference>
<dbReference type="SUPFAM" id="SSF52374">
    <property type="entry name" value="Nucleotidylyl transferase"/>
    <property type="match status" value="1"/>
</dbReference>
<dbReference type="InterPro" id="IPR009008">
    <property type="entry name" value="Val/Leu/Ile-tRNA-synth_edit"/>
</dbReference>
<dbReference type="Gene3D" id="1.10.730.10">
    <property type="entry name" value="Isoleucyl-tRNA Synthetase, Domain 1"/>
    <property type="match status" value="1"/>
</dbReference>
<organism evidence="15 16">
    <name type="scientific">Umezawaea tangerina</name>
    <dbReference type="NCBI Taxonomy" id="84725"/>
    <lineage>
        <taxon>Bacteria</taxon>
        <taxon>Bacillati</taxon>
        <taxon>Actinomycetota</taxon>
        <taxon>Actinomycetes</taxon>
        <taxon>Pseudonocardiales</taxon>
        <taxon>Pseudonocardiaceae</taxon>
        <taxon>Umezawaea</taxon>
    </lineage>
</organism>
<dbReference type="FunFam" id="1.10.730.10:FF:000011">
    <property type="entry name" value="Leucine--tRNA ligase chloroplastic/mitochondrial"/>
    <property type="match status" value="1"/>
</dbReference>
<dbReference type="GO" id="GO:0005524">
    <property type="term" value="F:ATP binding"/>
    <property type="evidence" value="ECO:0007669"/>
    <property type="project" value="UniProtKB-UniRule"/>
</dbReference>
<name>A0A2T0TJM3_9PSEU</name>
<evidence type="ECO:0000256" key="4">
    <source>
        <dbReference type="ARBA" id="ARBA00022741"/>
    </source>
</evidence>
<dbReference type="Gene3D" id="3.40.50.620">
    <property type="entry name" value="HUPs"/>
    <property type="match status" value="3"/>
</dbReference>
<dbReference type="InterPro" id="IPR002302">
    <property type="entry name" value="Leu-tRNA-ligase"/>
</dbReference>
<dbReference type="PRINTS" id="PR00985">
    <property type="entry name" value="TRNASYNTHLEU"/>
</dbReference>
<evidence type="ECO:0000256" key="9">
    <source>
        <dbReference type="HAMAP-Rule" id="MF_00049"/>
    </source>
</evidence>
<dbReference type="SUPFAM" id="SSF50677">
    <property type="entry name" value="ValRS/IleRS/LeuRS editing domain"/>
    <property type="match status" value="1"/>
</dbReference>
<comment type="catalytic activity">
    <reaction evidence="8 9">
        <text>tRNA(Leu) + L-leucine + ATP = L-leucyl-tRNA(Leu) + AMP + diphosphate</text>
        <dbReference type="Rhea" id="RHEA:11688"/>
        <dbReference type="Rhea" id="RHEA-COMP:9613"/>
        <dbReference type="Rhea" id="RHEA-COMP:9622"/>
        <dbReference type="ChEBI" id="CHEBI:30616"/>
        <dbReference type="ChEBI" id="CHEBI:33019"/>
        <dbReference type="ChEBI" id="CHEBI:57427"/>
        <dbReference type="ChEBI" id="CHEBI:78442"/>
        <dbReference type="ChEBI" id="CHEBI:78494"/>
        <dbReference type="ChEBI" id="CHEBI:456215"/>
        <dbReference type="EC" id="6.1.1.4"/>
    </reaction>
</comment>
<dbReference type="HAMAP" id="MF_00049_B">
    <property type="entry name" value="Leu_tRNA_synth_B"/>
    <property type="match status" value="1"/>
</dbReference>
<dbReference type="InterPro" id="IPR014729">
    <property type="entry name" value="Rossmann-like_a/b/a_fold"/>
</dbReference>
<keyword evidence="5 9" id="KW-0067">ATP-binding</keyword>
<dbReference type="CDD" id="cd07958">
    <property type="entry name" value="Anticodon_Ia_Leu_BEm"/>
    <property type="match status" value="1"/>
</dbReference>
<evidence type="ECO:0000256" key="1">
    <source>
        <dbReference type="ARBA" id="ARBA00005594"/>
    </source>
</evidence>
<evidence type="ECO:0000256" key="5">
    <source>
        <dbReference type="ARBA" id="ARBA00022840"/>
    </source>
</evidence>
<feature type="short sequence motif" description="'KMSKS' region" evidence="9">
    <location>
        <begin position="699"/>
        <end position="703"/>
    </location>
</feature>
<feature type="binding site" evidence="9">
    <location>
        <position position="702"/>
    </location>
    <ligand>
        <name>ATP</name>
        <dbReference type="ChEBI" id="CHEBI:30616"/>
    </ligand>
</feature>
<dbReference type="PANTHER" id="PTHR43740">
    <property type="entry name" value="LEUCYL-TRNA SYNTHETASE"/>
    <property type="match status" value="1"/>
</dbReference>
<gene>
    <name evidence="9" type="primary">leuS</name>
    <name evidence="15" type="ORF">CLV43_101123</name>
</gene>
<evidence type="ECO:0000256" key="10">
    <source>
        <dbReference type="RuleBase" id="RU363039"/>
    </source>
</evidence>
<dbReference type="InterPro" id="IPR025709">
    <property type="entry name" value="Leu_tRNA-synth_edit"/>
</dbReference>
<keyword evidence="2 9" id="KW-0963">Cytoplasm</keyword>